<sequence length="387" mass="42959">MSETVRNITINGKDITLIGTAHVSRESAIQIENLIREIKPDNVCIELDEGRYSSLENNKSWQDTDIVNVIKEKKTTLLLVNLILSSYQKRIAESFDINSGQEMINAIKVSKEIGCKLTLADRDIKTTFLRIFRKMSLWEKMKLLSGLILSFFEDEELTEEDLENIKEGDFIENALLEISEDFPDLKTYLVDERDQYLSQKIKNAEGERIVAVVGAAHMNGIIKNIEKDIDLSEIDTIPKGGKAGKIIGFGIPILILAMILISFFKSISTGMSQIVSWVLFNGTLSALGVVLALGSIPSIITAFIAAPFTSLNPLLAAGWFAGLVEAHIRKPKVSDFENLSSDLDSFKGLWKNRITKILLVVTFANLGSMIGTFVAGADIFKSFLSIF</sequence>
<organism evidence="2 3">
    <name type="scientific">Anaerofustis stercorihominis</name>
    <dbReference type="NCBI Taxonomy" id="214853"/>
    <lineage>
        <taxon>Bacteria</taxon>
        <taxon>Bacillati</taxon>
        <taxon>Bacillota</taxon>
        <taxon>Clostridia</taxon>
        <taxon>Eubacteriales</taxon>
        <taxon>Eubacteriaceae</taxon>
        <taxon>Anaerofustis</taxon>
    </lineage>
</organism>
<name>A0A3E3DZH8_9FIRM</name>
<dbReference type="EMBL" id="QUSM01000003">
    <property type="protein sequence ID" value="RGD74339.1"/>
    <property type="molecule type" value="Genomic_DNA"/>
</dbReference>
<proteinExistence type="predicted"/>
<reference evidence="2 3" key="1">
    <citation type="submission" date="2018-08" db="EMBL/GenBank/DDBJ databases">
        <title>A genome reference for cultivated species of the human gut microbiota.</title>
        <authorList>
            <person name="Zou Y."/>
            <person name="Xue W."/>
            <person name="Luo G."/>
        </authorList>
    </citation>
    <scope>NUCLEOTIDE SEQUENCE [LARGE SCALE GENOMIC DNA]</scope>
    <source>
        <strain evidence="2 3">AM25-6</strain>
    </source>
</reference>
<dbReference type="AlphaFoldDB" id="A0A3E3DZH8"/>
<feature type="transmembrane region" description="Helical" evidence="1">
    <location>
        <begin position="357"/>
        <end position="377"/>
    </location>
</feature>
<feature type="transmembrane region" description="Helical" evidence="1">
    <location>
        <begin position="274"/>
        <end position="293"/>
    </location>
</feature>
<feature type="transmembrane region" description="Helical" evidence="1">
    <location>
        <begin position="299"/>
        <end position="324"/>
    </location>
</feature>
<evidence type="ECO:0000256" key="1">
    <source>
        <dbReference type="SAM" id="Phobius"/>
    </source>
</evidence>
<dbReference type="NCBIfam" id="TIGR00261">
    <property type="entry name" value="traB"/>
    <property type="match status" value="1"/>
</dbReference>
<gene>
    <name evidence="2" type="ORF">DW687_06120</name>
</gene>
<keyword evidence="1" id="KW-0812">Transmembrane</keyword>
<dbReference type="Proteomes" id="UP000261212">
    <property type="component" value="Unassembled WGS sequence"/>
</dbReference>
<dbReference type="InterPro" id="IPR046345">
    <property type="entry name" value="TraB_PrgY-like"/>
</dbReference>
<keyword evidence="1" id="KW-0472">Membrane</keyword>
<evidence type="ECO:0000313" key="3">
    <source>
        <dbReference type="Proteomes" id="UP000261212"/>
    </source>
</evidence>
<protein>
    <submittedName>
        <fullName evidence="2">TraB/GumN family protein</fullName>
    </submittedName>
</protein>
<dbReference type="PANTHER" id="PTHR21530">
    <property type="entry name" value="PHEROMONE SHUTDOWN PROTEIN"/>
    <property type="match status" value="1"/>
</dbReference>
<dbReference type="Pfam" id="PF01963">
    <property type="entry name" value="TraB_PrgY_gumN"/>
    <property type="match status" value="1"/>
</dbReference>
<dbReference type="InterPro" id="IPR002816">
    <property type="entry name" value="TraB/PrgY/GumN_fam"/>
</dbReference>
<keyword evidence="1" id="KW-1133">Transmembrane helix</keyword>
<dbReference type="CDD" id="cd14726">
    <property type="entry name" value="TraB_PrgY-like"/>
    <property type="match status" value="1"/>
</dbReference>
<dbReference type="InterPro" id="IPR005230">
    <property type="entry name" value="TraB_bac"/>
</dbReference>
<dbReference type="RefSeq" id="WP_117532091.1">
    <property type="nucleotide sequence ID" value="NZ_QUSM01000003.1"/>
</dbReference>
<evidence type="ECO:0000313" key="2">
    <source>
        <dbReference type="EMBL" id="RGD74339.1"/>
    </source>
</evidence>
<comment type="caution">
    <text evidence="2">The sequence shown here is derived from an EMBL/GenBank/DDBJ whole genome shotgun (WGS) entry which is preliminary data.</text>
</comment>
<accession>A0A3E3DZH8</accession>
<dbReference type="PANTHER" id="PTHR21530:SF7">
    <property type="entry name" value="TRAB DOMAIN-CONTAINING PROTEIN"/>
    <property type="match status" value="1"/>
</dbReference>
<feature type="transmembrane region" description="Helical" evidence="1">
    <location>
        <begin position="246"/>
        <end position="267"/>
    </location>
</feature>